<name>A0A498PWI1_9MYCO</name>
<reference evidence="1 2" key="1">
    <citation type="submission" date="2018-09" db="EMBL/GenBank/DDBJ databases">
        <authorList>
            <person name="Tagini F."/>
        </authorList>
    </citation>
    <scope>NUCLEOTIDE SEQUENCE [LARGE SCALE GENOMIC DNA]</scope>
    <source>
        <strain evidence="1 2">MK136</strain>
    </source>
</reference>
<dbReference type="Proteomes" id="UP000273307">
    <property type="component" value="Unassembled WGS sequence"/>
</dbReference>
<dbReference type="AlphaFoldDB" id="A0A498PWI1"/>
<accession>A0A498PWI1</accession>
<protein>
    <submittedName>
        <fullName evidence="1">Uncharacterized protein</fullName>
    </submittedName>
</protein>
<sequence length="55" mass="5926">MLNGGDGDFFDDMRGEKWWTKPLVRAAYGNAVIAAPGAFDVYICQDAITARASDG</sequence>
<gene>
    <name evidence="1" type="ORF">LAUMK136_01487</name>
</gene>
<evidence type="ECO:0000313" key="1">
    <source>
        <dbReference type="EMBL" id="VBA36622.1"/>
    </source>
</evidence>
<organism evidence="1 2">
    <name type="scientific">Mycobacterium attenuatum</name>
    <dbReference type="NCBI Taxonomy" id="2341086"/>
    <lineage>
        <taxon>Bacteria</taxon>
        <taxon>Bacillati</taxon>
        <taxon>Actinomycetota</taxon>
        <taxon>Actinomycetes</taxon>
        <taxon>Mycobacteriales</taxon>
        <taxon>Mycobacteriaceae</taxon>
        <taxon>Mycobacterium</taxon>
    </lineage>
</organism>
<evidence type="ECO:0000313" key="2">
    <source>
        <dbReference type="Proteomes" id="UP000273307"/>
    </source>
</evidence>
<dbReference type="EMBL" id="UPHP01000037">
    <property type="protein sequence ID" value="VBA36622.1"/>
    <property type="molecule type" value="Genomic_DNA"/>
</dbReference>
<keyword evidence="2" id="KW-1185">Reference proteome</keyword>
<proteinExistence type="predicted"/>